<reference evidence="1 2" key="1">
    <citation type="submission" date="2023-11" db="EMBL/GenBank/DDBJ databases">
        <title>MicrobeMod: A computational toolkit for identifying prokaryotic methylation and restriction-modification with nanopore sequencing.</title>
        <authorList>
            <person name="Crits-Christoph A."/>
            <person name="Kang S.C."/>
            <person name="Lee H."/>
            <person name="Ostrov N."/>
        </authorList>
    </citation>
    <scope>NUCLEOTIDE SEQUENCE [LARGE SCALE GENOMIC DNA]</scope>
    <source>
        <strain evidence="1 2">DSMZ 700</strain>
    </source>
</reference>
<gene>
    <name evidence="1" type="ORF">SIL87_05635</name>
</gene>
<dbReference type="InterPro" id="IPR003789">
    <property type="entry name" value="Asn/Gln_tRNA_amidoTrase-B-like"/>
</dbReference>
<proteinExistence type="predicted"/>
<dbReference type="InterPro" id="IPR019004">
    <property type="entry name" value="YqeY/Aim41"/>
</dbReference>
<dbReference type="EMBL" id="JAWXYB010000018">
    <property type="protein sequence ID" value="MDX5930248.1"/>
    <property type="molecule type" value="Genomic_DNA"/>
</dbReference>
<evidence type="ECO:0000313" key="1">
    <source>
        <dbReference type="EMBL" id="MDX5930248.1"/>
    </source>
</evidence>
<dbReference type="GO" id="GO:0016884">
    <property type="term" value="F:carbon-nitrogen ligase activity, with glutamine as amido-N-donor"/>
    <property type="evidence" value="ECO:0007669"/>
    <property type="project" value="InterPro"/>
</dbReference>
<dbReference type="PANTHER" id="PTHR28055:SF1">
    <property type="entry name" value="ALTERED INHERITANCE OF MITOCHONDRIA PROTEIN 41, MITOCHONDRIAL"/>
    <property type="match status" value="1"/>
</dbReference>
<dbReference type="RefSeq" id="WP_319613206.1">
    <property type="nucleotide sequence ID" value="NZ_JAWXYB010000018.1"/>
</dbReference>
<dbReference type="AlphaFoldDB" id="A0AAW9DNJ1"/>
<dbReference type="InterPro" id="IPR042184">
    <property type="entry name" value="YqeY/Aim41_N"/>
</dbReference>
<protein>
    <submittedName>
        <fullName evidence="1">GatB/YqeY domain-containing protein</fullName>
    </submittedName>
</protein>
<dbReference type="InterPro" id="IPR023168">
    <property type="entry name" value="GatB_Yqey_C_2"/>
</dbReference>
<evidence type="ECO:0000313" key="2">
    <source>
        <dbReference type="Proteomes" id="UP001279553"/>
    </source>
</evidence>
<accession>A0AAW9DNJ1</accession>
<dbReference type="PANTHER" id="PTHR28055">
    <property type="entry name" value="ALTERED INHERITANCE OF MITOCHONDRIA PROTEIN 41, MITOCHONDRIAL"/>
    <property type="match status" value="1"/>
</dbReference>
<dbReference type="Proteomes" id="UP001279553">
    <property type="component" value="Unassembled WGS sequence"/>
</dbReference>
<sequence>MSELRARLQADLKTAMLARQALTVSTLRMAAAKLRMAAAKLKDTDIAARPKGIEAVPDDEIIAMLRGMVKTRRESESQYRQGNRPDLADQEAAEIAILETYLPQTLHGSALDAAIDRAIAASGAASARDMGKVIAALKSAHGTALDMASASAAVKAKLAAL</sequence>
<keyword evidence="2" id="KW-1185">Reference proteome</keyword>
<comment type="caution">
    <text evidence="1">The sequence shown here is derived from an EMBL/GenBank/DDBJ whole genome shotgun (WGS) entry which is preliminary data.</text>
</comment>
<organism evidence="1 2">
    <name type="scientific">Acidiphilium acidophilum</name>
    <name type="common">Thiobacillus acidophilus</name>
    <dbReference type="NCBI Taxonomy" id="76588"/>
    <lineage>
        <taxon>Bacteria</taxon>
        <taxon>Pseudomonadati</taxon>
        <taxon>Pseudomonadota</taxon>
        <taxon>Alphaproteobacteria</taxon>
        <taxon>Acetobacterales</taxon>
        <taxon>Acidocellaceae</taxon>
        <taxon>Acidiphilium</taxon>
    </lineage>
</organism>
<dbReference type="Pfam" id="PF09424">
    <property type="entry name" value="YqeY"/>
    <property type="match status" value="1"/>
</dbReference>
<dbReference type="SUPFAM" id="SSF89095">
    <property type="entry name" value="GatB/YqeY motif"/>
    <property type="match status" value="1"/>
</dbReference>
<dbReference type="Gene3D" id="1.10.10.410">
    <property type="match status" value="1"/>
</dbReference>
<name>A0AAW9DNJ1_ACIAO</name>
<dbReference type="Gene3D" id="1.10.1510.10">
    <property type="entry name" value="Uncharacterised protein YqeY/AIM41 PF09424, N-terminal domain"/>
    <property type="match status" value="1"/>
</dbReference>